<keyword evidence="1" id="KW-0812">Transmembrane</keyword>
<keyword evidence="1" id="KW-1133">Transmembrane helix</keyword>
<evidence type="ECO:0000313" key="2">
    <source>
        <dbReference type="EMBL" id="MXU86195.1"/>
    </source>
</evidence>
<reference evidence="2" key="1">
    <citation type="submission" date="2019-12" db="EMBL/GenBank/DDBJ databases">
        <title>An insight into the sialome of adult female Ixodes ricinus ticks feeding for 6 days.</title>
        <authorList>
            <person name="Perner J."/>
            <person name="Ribeiro J.M.C."/>
        </authorList>
    </citation>
    <scope>NUCLEOTIDE SEQUENCE</scope>
    <source>
        <strain evidence="2">Semi-engorged</strain>
        <tissue evidence="2">Salivary glands</tissue>
    </source>
</reference>
<dbReference type="AlphaFoldDB" id="A0A6B0UC19"/>
<feature type="transmembrane region" description="Helical" evidence="1">
    <location>
        <begin position="7"/>
        <end position="27"/>
    </location>
</feature>
<accession>A0A6B0UC19</accession>
<proteinExistence type="predicted"/>
<name>A0A6B0UC19_IXORI</name>
<dbReference type="EMBL" id="GIFC01004112">
    <property type="protein sequence ID" value="MXU86195.1"/>
    <property type="molecule type" value="Transcribed_RNA"/>
</dbReference>
<protein>
    <submittedName>
        <fullName evidence="2">Putative secreted protein</fullName>
    </submittedName>
</protein>
<keyword evidence="1" id="KW-0472">Membrane</keyword>
<evidence type="ECO:0000256" key="1">
    <source>
        <dbReference type="SAM" id="Phobius"/>
    </source>
</evidence>
<organism evidence="2">
    <name type="scientific">Ixodes ricinus</name>
    <name type="common">Common tick</name>
    <name type="synonym">Acarus ricinus</name>
    <dbReference type="NCBI Taxonomy" id="34613"/>
    <lineage>
        <taxon>Eukaryota</taxon>
        <taxon>Metazoa</taxon>
        <taxon>Ecdysozoa</taxon>
        <taxon>Arthropoda</taxon>
        <taxon>Chelicerata</taxon>
        <taxon>Arachnida</taxon>
        <taxon>Acari</taxon>
        <taxon>Parasitiformes</taxon>
        <taxon>Ixodida</taxon>
        <taxon>Ixodoidea</taxon>
        <taxon>Ixodidae</taxon>
        <taxon>Ixodinae</taxon>
        <taxon>Ixodes</taxon>
    </lineage>
</organism>
<sequence>MFRALTKATLVSCCFCLFFSFIVFLLLSFLFRPGFACLFFGSLFVSLQLLFPQFSNFYLEVLDVPQTIANSATKRVILCRLHFLLFAFFP</sequence>